<evidence type="ECO:0000256" key="1">
    <source>
        <dbReference type="SAM" id="Phobius"/>
    </source>
</evidence>
<proteinExistence type="predicted"/>
<keyword evidence="1" id="KW-0812">Transmembrane</keyword>
<dbReference type="OrthoDB" id="6262137at2759"/>
<evidence type="ECO:0000313" key="2">
    <source>
        <dbReference type="EMBL" id="KAF8571658.1"/>
    </source>
</evidence>
<reference evidence="2 3" key="1">
    <citation type="submission" date="2019-07" db="EMBL/GenBank/DDBJ databases">
        <title>Annotation for the trematode Paragonimus westermani.</title>
        <authorList>
            <person name="Choi Y.-J."/>
        </authorList>
    </citation>
    <scope>NUCLEOTIDE SEQUENCE [LARGE SCALE GENOMIC DNA]</scope>
    <source>
        <strain evidence="2">180907_Pwestermani</strain>
    </source>
</reference>
<accession>A0A8T0DWZ5</accession>
<sequence>MEEFDCEKGQTAETGQINTFVMDSKFLCSLLAASAAMLLSCSAEPVKTVADGFGFIQKMTVDAASITKDAFNQSNVQPVQGANPSEEEIAAFLMSIGTLALLSLILTIWLTCSLCCSFGCGKLNAVWCDPDEKMTPCDRACYLLCGCCCKSKCCCCDCCSKCCF</sequence>
<gene>
    <name evidence="2" type="ORF">P879_03684</name>
</gene>
<feature type="transmembrane region" description="Helical" evidence="1">
    <location>
        <begin position="89"/>
        <end position="110"/>
    </location>
</feature>
<keyword evidence="1" id="KW-1133">Transmembrane helix</keyword>
<name>A0A8T0DWZ5_9TREM</name>
<keyword evidence="1" id="KW-0472">Membrane</keyword>
<keyword evidence="3" id="KW-1185">Reference proteome</keyword>
<comment type="caution">
    <text evidence="2">The sequence shown here is derived from an EMBL/GenBank/DDBJ whole genome shotgun (WGS) entry which is preliminary data.</text>
</comment>
<dbReference type="EMBL" id="JTDF01000389">
    <property type="protein sequence ID" value="KAF8571658.1"/>
    <property type="molecule type" value="Genomic_DNA"/>
</dbReference>
<evidence type="ECO:0000313" key="3">
    <source>
        <dbReference type="Proteomes" id="UP000699462"/>
    </source>
</evidence>
<dbReference type="AlphaFoldDB" id="A0A8T0DWZ5"/>
<dbReference type="Proteomes" id="UP000699462">
    <property type="component" value="Unassembled WGS sequence"/>
</dbReference>
<organism evidence="2 3">
    <name type="scientific">Paragonimus westermani</name>
    <dbReference type="NCBI Taxonomy" id="34504"/>
    <lineage>
        <taxon>Eukaryota</taxon>
        <taxon>Metazoa</taxon>
        <taxon>Spiralia</taxon>
        <taxon>Lophotrochozoa</taxon>
        <taxon>Platyhelminthes</taxon>
        <taxon>Trematoda</taxon>
        <taxon>Digenea</taxon>
        <taxon>Plagiorchiida</taxon>
        <taxon>Troglotremata</taxon>
        <taxon>Troglotrematidae</taxon>
        <taxon>Paragonimus</taxon>
    </lineage>
</organism>
<protein>
    <submittedName>
        <fullName evidence="2">Uncharacterized protein</fullName>
    </submittedName>
</protein>